<feature type="compositionally biased region" description="Low complexity" evidence="1">
    <location>
        <begin position="112"/>
        <end position="125"/>
    </location>
</feature>
<accession>A0A9P6X321</accession>
<dbReference type="EMBL" id="JAANQT010001833">
    <property type="protein sequence ID" value="KAG1303844.1"/>
    <property type="molecule type" value="Genomic_DNA"/>
</dbReference>
<proteinExistence type="predicted"/>
<dbReference type="OrthoDB" id="2232221at2759"/>
<comment type="caution">
    <text evidence="2">The sequence shown here is derived from an EMBL/GenBank/DDBJ whole genome shotgun (WGS) entry which is preliminary data.</text>
</comment>
<evidence type="ECO:0000256" key="1">
    <source>
        <dbReference type="SAM" id="MobiDB-lite"/>
    </source>
</evidence>
<sequence length="210" mass="23654">MSIVTTPGFQIPEFFKESIEHVSYEKEKIRKGLTATDGLRQKTLLYEYQVLTSKIIEAQSKLAILRVDTLATLKAINNKDDDLSPLLFAHFKKRLEMHQSDLNGLTHPPIHTPSSTLPSFSQPSSTEDESESVSLGCLQKKHSYRYTKSRPSECEDREENSTSSVISLRPSSLAKTGLYKTLRPETVSCHRQTKGQDSELGLNHFIVTTI</sequence>
<keyword evidence="3" id="KW-1185">Reference proteome</keyword>
<feature type="region of interest" description="Disordered" evidence="1">
    <location>
        <begin position="148"/>
        <end position="167"/>
    </location>
</feature>
<name>A0A9P6X321_RHIOR</name>
<reference evidence="2" key="1">
    <citation type="journal article" date="2020" name="Microb. Genom.">
        <title>Genetic diversity of clinical and environmental Mucorales isolates obtained from an investigation of mucormycosis cases among solid organ transplant recipients.</title>
        <authorList>
            <person name="Nguyen M.H."/>
            <person name="Kaul D."/>
            <person name="Muto C."/>
            <person name="Cheng S.J."/>
            <person name="Richter R.A."/>
            <person name="Bruno V.M."/>
            <person name="Liu G."/>
            <person name="Beyhan S."/>
            <person name="Sundermann A.J."/>
            <person name="Mounaud S."/>
            <person name="Pasculle A.W."/>
            <person name="Nierman W.C."/>
            <person name="Driscoll E."/>
            <person name="Cumbie R."/>
            <person name="Clancy C.J."/>
            <person name="Dupont C.L."/>
        </authorList>
    </citation>
    <scope>NUCLEOTIDE SEQUENCE</scope>
    <source>
        <strain evidence="2">GL11</strain>
    </source>
</reference>
<organism evidence="2 3">
    <name type="scientific">Rhizopus oryzae</name>
    <name type="common">Mucormycosis agent</name>
    <name type="synonym">Rhizopus arrhizus var. delemar</name>
    <dbReference type="NCBI Taxonomy" id="64495"/>
    <lineage>
        <taxon>Eukaryota</taxon>
        <taxon>Fungi</taxon>
        <taxon>Fungi incertae sedis</taxon>
        <taxon>Mucoromycota</taxon>
        <taxon>Mucoromycotina</taxon>
        <taxon>Mucoromycetes</taxon>
        <taxon>Mucorales</taxon>
        <taxon>Mucorineae</taxon>
        <taxon>Rhizopodaceae</taxon>
        <taxon>Rhizopus</taxon>
    </lineage>
</organism>
<evidence type="ECO:0000313" key="3">
    <source>
        <dbReference type="Proteomes" id="UP000716291"/>
    </source>
</evidence>
<dbReference type="Proteomes" id="UP000716291">
    <property type="component" value="Unassembled WGS sequence"/>
</dbReference>
<evidence type="ECO:0000313" key="2">
    <source>
        <dbReference type="EMBL" id="KAG1303844.1"/>
    </source>
</evidence>
<protein>
    <submittedName>
        <fullName evidence="2">Uncharacterized protein</fullName>
    </submittedName>
</protein>
<dbReference type="AlphaFoldDB" id="A0A9P6X321"/>
<feature type="region of interest" description="Disordered" evidence="1">
    <location>
        <begin position="102"/>
        <end position="135"/>
    </location>
</feature>
<gene>
    <name evidence="2" type="ORF">G6F64_009715</name>
</gene>